<dbReference type="InterPro" id="IPR045601">
    <property type="entry name" value="DUF6455"/>
</dbReference>
<proteinExistence type="predicted"/>
<organism evidence="2 3">
    <name type="scientific">Craurococcus roseus</name>
    <dbReference type="NCBI Taxonomy" id="77585"/>
    <lineage>
        <taxon>Bacteria</taxon>
        <taxon>Pseudomonadati</taxon>
        <taxon>Pseudomonadota</taxon>
        <taxon>Alphaproteobacteria</taxon>
        <taxon>Acetobacterales</taxon>
        <taxon>Acetobacteraceae</taxon>
        <taxon>Craurococcus</taxon>
    </lineage>
</organism>
<accession>A0ABN1F2Q8</accession>
<sequence length="197" mass="21573">MLTYNDCLGLSGLSQEEVSALARIKHLPEVVALEMGWSLCRTPEGADTIRRMIFDDIEAACRRGDARAAAKLGLVLHHFLEDHHVPDAAAEPPADDDHLARALRLGPVAARWMREGVDTYMAGTLHHFGLDRASARERFPTQMRAAELCCATCTETRRCRRFLAGAAGAEAPSAFCPNAPLFAELERSGPSESPHLR</sequence>
<comment type="caution">
    <text evidence="2">The sequence shown here is derived from an EMBL/GenBank/DDBJ whole genome shotgun (WGS) entry which is preliminary data.</text>
</comment>
<keyword evidence="3" id="KW-1185">Reference proteome</keyword>
<dbReference type="Pfam" id="PF20056">
    <property type="entry name" value="DUF6455"/>
    <property type="match status" value="1"/>
</dbReference>
<protein>
    <recommendedName>
        <fullName evidence="1">DUF6455 domain-containing protein</fullName>
    </recommendedName>
</protein>
<dbReference type="RefSeq" id="WP_343895023.1">
    <property type="nucleotide sequence ID" value="NZ_BAAAFZ010000022.1"/>
</dbReference>
<dbReference type="Proteomes" id="UP001501588">
    <property type="component" value="Unassembled WGS sequence"/>
</dbReference>
<evidence type="ECO:0000313" key="2">
    <source>
        <dbReference type="EMBL" id="GAA0580862.1"/>
    </source>
</evidence>
<evidence type="ECO:0000259" key="1">
    <source>
        <dbReference type="Pfam" id="PF20056"/>
    </source>
</evidence>
<feature type="domain" description="DUF6455" evidence="1">
    <location>
        <begin position="131"/>
        <end position="187"/>
    </location>
</feature>
<name>A0ABN1F2Q8_9PROT</name>
<reference evidence="2 3" key="1">
    <citation type="journal article" date="2019" name="Int. J. Syst. Evol. Microbiol.">
        <title>The Global Catalogue of Microorganisms (GCM) 10K type strain sequencing project: providing services to taxonomists for standard genome sequencing and annotation.</title>
        <authorList>
            <consortium name="The Broad Institute Genomics Platform"/>
            <consortium name="The Broad Institute Genome Sequencing Center for Infectious Disease"/>
            <person name="Wu L."/>
            <person name="Ma J."/>
        </authorList>
    </citation>
    <scope>NUCLEOTIDE SEQUENCE [LARGE SCALE GENOMIC DNA]</scope>
    <source>
        <strain evidence="2 3">JCM 9933</strain>
    </source>
</reference>
<dbReference type="EMBL" id="BAAAFZ010000022">
    <property type="protein sequence ID" value="GAA0580862.1"/>
    <property type="molecule type" value="Genomic_DNA"/>
</dbReference>
<gene>
    <name evidence="2" type="ORF">GCM10009416_19180</name>
</gene>
<evidence type="ECO:0000313" key="3">
    <source>
        <dbReference type="Proteomes" id="UP001501588"/>
    </source>
</evidence>